<evidence type="ECO:0000256" key="4">
    <source>
        <dbReference type="SAM" id="SignalP"/>
    </source>
</evidence>
<keyword evidence="2 3" id="KW-0802">TPR repeat</keyword>
<accession>A0A345DAJ8</accession>
<feature type="chain" id="PRO_5016558215" evidence="4">
    <location>
        <begin position="18"/>
        <end position="254"/>
    </location>
</feature>
<dbReference type="Proteomes" id="UP000252182">
    <property type="component" value="Chromosome"/>
</dbReference>
<sequence length="254" mass="27298">MKRALTVVMAAMVAVCAACVQTTTMVPAGSGQAFAQVHTDLAAQYYQVGQVSVAVQEAELALSGMPNFVPAHNLLALMYAQLHENTKANEHFTKALSIEPKNTDLRNNYAWFLCGTNRSTEALTEFSKVLRDPLYTSMDKALTNAGACAARIGRLDLATSYLNAALEVNPNNGVAYLYRGHVALNEKSYAAASEALQAAEKALGRSTALLWLSARLAKTQGRAEQLNQIIAAIVQESPISEEAAWARAGLFDAF</sequence>
<dbReference type="SMART" id="SM00028">
    <property type="entry name" value="TPR"/>
    <property type="match status" value="3"/>
</dbReference>
<keyword evidence="4" id="KW-0732">Signal</keyword>
<dbReference type="PANTHER" id="PTHR44858">
    <property type="entry name" value="TETRATRICOPEPTIDE REPEAT PROTEIN 6"/>
    <property type="match status" value="1"/>
</dbReference>
<dbReference type="PANTHER" id="PTHR44858:SF1">
    <property type="entry name" value="UDP-N-ACETYLGLUCOSAMINE--PEPTIDE N-ACETYLGLUCOSAMINYLTRANSFERASE SPINDLY-RELATED"/>
    <property type="match status" value="1"/>
</dbReference>
<evidence type="ECO:0000256" key="2">
    <source>
        <dbReference type="ARBA" id="ARBA00022803"/>
    </source>
</evidence>
<keyword evidence="1" id="KW-0677">Repeat</keyword>
<feature type="repeat" description="TPR" evidence="3">
    <location>
        <begin position="139"/>
        <end position="172"/>
    </location>
</feature>
<evidence type="ECO:0000256" key="1">
    <source>
        <dbReference type="ARBA" id="ARBA00022737"/>
    </source>
</evidence>
<dbReference type="InterPro" id="IPR013360">
    <property type="entry name" value="Pilus_4_PilW"/>
</dbReference>
<evidence type="ECO:0000313" key="6">
    <source>
        <dbReference type="Proteomes" id="UP000252182"/>
    </source>
</evidence>
<dbReference type="InterPro" id="IPR019734">
    <property type="entry name" value="TPR_rpt"/>
</dbReference>
<dbReference type="EMBL" id="CP031124">
    <property type="protein sequence ID" value="AXF85386.1"/>
    <property type="molecule type" value="Genomic_DNA"/>
</dbReference>
<dbReference type="Gene3D" id="1.25.40.10">
    <property type="entry name" value="Tetratricopeptide repeat domain"/>
    <property type="match status" value="1"/>
</dbReference>
<dbReference type="SUPFAM" id="SSF48452">
    <property type="entry name" value="TPR-like"/>
    <property type="match status" value="1"/>
</dbReference>
<feature type="repeat" description="TPR" evidence="3">
    <location>
        <begin position="69"/>
        <end position="102"/>
    </location>
</feature>
<dbReference type="AlphaFoldDB" id="A0A345DAJ8"/>
<dbReference type="KEGG" id="hyf:DTO96_101116"/>
<evidence type="ECO:0000256" key="3">
    <source>
        <dbReference type="PROSITE-ProRule" id="PRU00339"/>
    </source>
</evidence>
<protein>
    <submittedName>
        <fullName evidence="5">Lipopolysaccharide assembly protein B</fullName>
    </submittedName>
</protein>
<feature type="signal peptide" evidence="4">
    <location>
        <begin position="1"/>
        <end position="17"/>
    </location>
</feature>
<keyword evidence="6" id="KW-1185">Reference proteome</keyword>
<reference evidence="6" key="1">
    <citation type="submission" date="2018-07" db="EMBL/GenBank/DDBJ databases">
        <authorList>
            <person name="Kim H."/>
        </authorList>
    </citation>
    <scope>NUCLEOTIDE SEQUENCE [LARGE SCALE GENOMIC DNA]</scope>
    <source>
        <strain evidence="6">F02</strain>
    </source>
</reference>
<dbReference type="OrthoDB" id="9814042at2"/>
<dbReference type="NCBIfam" id="TIGR02521">
    <property type="entry name" value="type_IV_pilW"/>
    <property type="match status" value="1"/>
</dbReference>
<name>A0A345DAJ8_9BURK</name>
<dbReference type="Pfam" id="PF13429">
    <property type="entry name" value="TPR_15"/>
    <property type="match status" value="1"/>
</dbReference>
<proteinExistence type="predicted"/>
<gene>
    <name evidence="5" type="primary">lapB_3</name>
    <name evidence="5" type="ORF">DTO96_101116</name>
</gene>
<organism evidence="5 6">
    <name type="scientific">Ephemeroptericola cinctiostellae</name>
    <dbReference type="NCBI Taxonomy" id="2268024"/>
    <lineage>
        <taxon>Bacteria</taxon>
        <taxon>Pseudomonadati</taxon>
        <taxon>Pseudomonadota</taxon>
        <taxon>Betaproteobacteria</taxon>
        <taxon>Burkholderiales</taxon>
        <taxon>Burkholderiaceae</taxon>
        <taxon>Ephemeroptericola</taxon>
    </lineage>
</organism>
<dbReference type="PROSITE" id="PS50005">
    <property type="entry name" value="TPR"/>
    <property type="match status" value="2"/>
</dbReference>
<dbReference type="InterPro" id="IPR011990">
    <property type="entry name" value="TPR-like_helical_dom_sf"/>
</dbReference>
<dbReference type="RefSeq" id="WP_114562586.1">
    <property type="nucleotide sequence ID" value="NZ_CP031124.1"/>
</dbReference>
<evidence type="ECO:0000313" key="5">
    <source>
        <dbReference type="EMBL" id="AXF85386.1"/>
    </source>
</evidence>
<dbReference type="InterPro" id="IPR050498">
    <property type="entry name" value="Ycf3"/>
</dbReference>